<gene>
    <name evidence="1" type="ORF">DILT_LOCUS1723</name>
</gene>
<sequence length="78" mass="8161">APANHPIAFSAPWWRGFRAAEGPSTTGFFPSSSVVLLHPTCPILQAPLPHLASATNPQVKATGGPRKRADLVDFAVCG</sequence>
<accession>A0A3P6R2G0</accession>
<keyword evidence="2" id="KW-1185">Reference proteome</keyword>
<reference evidence="1 2" key="1">
    <citation type="submission" date="2018-11" db="EMBL/GenBank/DDBJ databases">
        <authorList>
            <consortium name="Pathogen Informatics"/>
        </authorList>
    </citation>
    <scope>NUCLEOTIDE SEQUENCE [LARGE SCALE GENOMIC DNA]</scope>
</reference>
<dbReference type="Proteomes" id="UP000281553">
    <property type="component" value="Unassembled WGS sequence"/>
</dbReference>
<proteinExistence type="predicted"/>
<evidence type="ECO:0000313" key="2">
    <source>
        <dbReference type="Proteomes" id="UP000281553"/>
    </source>
</evidence>
<dbReference type="EMBL" id="UYRU01013741">
    <property type="protein sequence ID" value="VDK49443.1"/>
    <property type="molecule type" value="Genomic_DNA"/>
</dbReference>
<name>A0A3P6R2G0_DIBLA</name>
<feature type="non-terminal residue" evidence="1">
    <location>
        <position position="1"/>
    </location>
</feature>
<evidence type="ECO:0000313" key="1">
    <source>
        <dbReference type="EMBL" id="VDK49443.1"/>
    </source>
</evidence>
<protein>
    <submittedName>
        <fullName evidence="1">Uncharacterized protein</fullName>
    </submittedName>
</protein>
<organism evidence="1 2">
    <name type="scientific">Dibothriocephalus latus</name>
    <name type="common">Fish tapeworm</name>
    <name type="synonym">Diphyllobothrium latum</name>
    <dbReference type="NCBI Taxonomy" id="60516"/>
    <lineage>
        <taxon>Eukaryota</taxon>
        <taxon>Metazoa</taxon>
        <taxon>Spiralia</taxon>
        <taxon>Lophotrochozoa</taxon>
        <taxon>Platyhelminthes</taxon>
        <taxon>Cestoda</taxon>
        <taxon>Eucestoda</taxon>
        <taxon>Diphyllobothriidea</taxon>
        <taxon>Diphyllobothriidae</taxon>
        <taxon>Dibothriocephalus</taxon>
    </lineage>
</organism>
<dbReference type="AlphaFoldDB" id="A0A3P6R2G0"/>